<comment type="subcellular location">
    <subcellularLocation>
        <location evidence="1">Fimbrium</location>
    </subcellularLocation>
</comment>
<dbReference type="RefSeq" id="WP_185668726.1">
    <property type="nucleotide sequence ID" value="NZ_JABBJF010000015.1"/>
</dbReference>
<dbReference type="SUPFAM" id="SSF49401">
    <property type="entry name" value="Bacterial adhesins"/>
    <property type="match status" value="1"/>
</dbReference>
<gene>
    <name evidence="6" type="ORF">HII27_15450</name>
</gene>
<proteinExistence type="inferred from homology"/>
<dbReference type="InterPro" id="IPR008966">
    <property type="entry name" value="Adhesion_dom_sf"/>
</dbReference>
<dbReference type="PROSITE" id="PS51257">
    <property type="entry name" value="PROKAR_LIPOPROTEIN"/>
    <property type="match status" value="1"/>
</dbReference>
<evidence type="ECO:0000313" key="6">
    <source>
        <dbReference type="EMBL" id="MBC1187107.1"/>
    </source>
</evidence>
<evidence type="ECO:0000256" key="4">
    <source>
        <dbReference type="SAM" id="SignalP"/>
    </source>
</evidence>
<dbReference type="Proteomes" id="UP000607331">
    <property type="component" value="Unassembled WGS sequence"/>
</dbReference>
<dbReference type="InterPro" id="IPR050263">
    <property type="entry name" value="Bact_Fimbrial_Adh_Pro"/>
</dbReference>
<dbReference type="PANTHER" id="PTHR33420">
    <property type="entry name" value="FIMBRIAL SUBUNIT ELFA-RELATED"/>
    <property type="match status" value="1"/>
</dbReference>
<feature type="signal peptide" evidence="4">
    <location>
        <begin position="1"/>
        <end position="25"/>
    </location>
</feature>
<dbReference type="Pfam" id="PF00419">
    <property type="entry name" value="Fimbrial"/>
    <property type="match status" value="1"/>
</dbReference>
<dbReference type="InterPro" id="IPR036937">
    <property type="entry name" value="Adhesion_dom_fimbrial_sf"/>
</dbReference>
<sequence>MCRSHVVIRLFILLVVACGCPRVWAESCSNTIGDMTINTQNIQYLPTLPVNSQMSHSMADNGSGVRFTCDLQLPAADWKRVVYQQMDTSGSALAVNGVHIFATQLSGLGYSLGFQCNGGAVHYIDGSSSPAGSHSATICDSDDLPALLTQKEIVIKAYVTFYKTGDVNLSGGNHTNVNAQPQVGKLFVEQRSSAVNGTTSTSPTFLGLSALNVDIGASGSCQVTTPTINVKLGAVNKTEFKGVNTTGGTAQNFAIPVYCSQPTDVRIGFFGQEADPAFPDTLAITQMSGAAGGVGVKLSYGNNGAPAPAAGTAVRINEAANLPLLKTVKASQAANAERINYTAQYVQTGSVVSAGMANSMATFTLIYN</sequence>
<dbReference type="PANTHER" id="PTHR33420:SF14">
    <property type="entry name" value="TYPE 1 FIMBRIN D-MANNOSE SPECIFIC ADHESIN"/>
    <property type="match status" value="1"/>
</dbReference>
<keyword evidence="3" id="KW-0281">Fimbrium</keyword>
<feature type="chain" id="PRO_5046775173" evidence="4">
    <location>
        <begin position="26"/>
        <end position="368"/>
    </location>
</feature>
<protein>
    <submittedName>
        <fullName evidence="6">Fimbrial protein</fullName>
    </submittedName>
</protein>
<comment type="caution">
    <text evidence="6">The sequence shown here is derived from an EMBL/GenBank/DDBJ whole genome shotgun (WGS) entry which is preliminary data.</text>
</comment>
<evidence type="ECO:0000259" key="5">
    <source>
        <dbReference type="Pfam" id="PF00419"/>
    </source>
</evidence>
<feature type="domain" description="Fimbrial-type adhesion" evidence="5">
    <location>
        <begin position="219"/>
        <end position="367"/>
    </location>
</feature>
<organism evidence="6 7">
    <name type="scientific">Kluyvera sichuanensis</name>
    <dbReference type="NCBI Taxonomy" id="2725494"/>
    <lineage>
        <taxon>Bacteria</taxon>
        <taxon>Pseudomonadati</taxon>
        <taxon>Pseudomonadota</taxon>
        <taxon>Gammaproteobacteria</taxon>
        <taxon>Enterobacterales</taxon>
        <taxon>Enterobacteriaceae</taxon>
        <taxon>Kluyvera</taxon>
    </lineage>
</organism>
<dbReference type="Gene3D" id="2.60.40.1090">
    <property type="entry name" value="Fimbrial-type adhesion domain"/>
    <property type="match status" value="1"/>
</dbReference>
<name>A0ABR6RVD9_9ENTR</name>
<accession>A0ABR6RVD9</accession>
<keyword evidence="4" id="KW-0732">Signal</keyword>
<dbReference type="InterPro" id="IPR000259">
    <property type="entry name" value="Adhesion_dom_fimbrial"/>
</dbReference>
<evidence type="ECO:0000256" key="3">
    <source>
        <dbReference type="ARBA" id="ARBA00023263"/>
    </source>
</evidence>
<keyword evidence="7" id="KW-1185">Reference proteome</keyword>
<comment type="similarity">
    <text evidence="2">Belongs to the fimbrial protein family.</text>
</comment>
<evidence type="ECO:0000313" key="7">
    <source>
        <dbReference type="Proteomes" id="UP000607331"/>
    </source>
</evidence>
<dbReference type="EMBL" id="JABBJF010000015">
    <property type="protein sequence ID" value="MBC1187107.1"/>
    <property type="molecule type" value="Genomic_DNA"/>
</dbReference>
<evidence type="ECO:0000256" key="2">
    <source>
        <dbReference type="ARBA" id="ARBA00006671"/>
    </source>
</evidence>
<evidence type="ECO:0000256" key="1">
    <source>
        <dbReference type="ARBA" id="ARBA00004561"/>
    </source>
</evidence>
<reference evidence="6 7" key="1">
    <citation type="submission" date="2020-04" db="EMBL/GenBank/DDBJ databases">
        <title>The draft genome of Kluyvera sichuanensis strain SCKS090646.</title>
        <authorList>
            <person name="Wei L."/>
            <person name="Liu L."/>
            <person name="Feng Y."/>
            <person name="Zong Z."/>
        </authorList>
    </citation>
    <scope>NUCLEOTIDE SEQUENCE [LARGE SCALE GENOMIC DNA]</scope>
    <source>
        <strain evidence="6 7">090646</strain>
    </source>
</reference>